<sequence length="210" mass="23677">MVSVKREITSFHDQEASSSFQYAKDDQRNNQKKEENDDDDDQISGERNLVERLNTINPVRILLNPSTETRVFSCNYCQRKFYSSQALGGHQNAHKRERTLAKRAGRHLIFNFPTQAAAAAAAFGHHPYGSSMATLPLHYHNSLGIQAHSMIHKTTNTSTTTGLWSSRSRQFINHQPAVGKLSKANIHPSFSTLHNIHGEQENNIDLSLKL</sequence>
<evidence type="ECO:0000256" key="5">
    <source>
        <dbReference type="ARBA" id="ARBA00023242"/>
    </source>
</evidence>
<dbReference type="EMBL" id="JAVYJV010000019">
    <property type="protein sequence ID" value="KAK4345130.1"/>
    <property type="molecule type" value="Genomic_DNA"/>
</dbReference>
<dbReference type="Gene3D" id="3.30.160.60">
    <property type="entry name" value="Classic Zinc Finger"/>
    <property type="match status" value="1"/>
</dbReference>
<evidence type="ECO:0000256" key="4">
    <source>
        <dbReference type="ARBA" id="ARBA00022833"/>
    </source>
</evidence>
<reference evidence="9" key="1">
    <citation type="submission" date="2023-12" db="EMBL/GenBank/DDBJ databases">
        <title>Genome assembly of Anisodus tanguticus.</title>
        <authorList>
            <person name="Wang Y.-J."/>
        </authorList>
    </citation>
    <scope>NUCLEOTIDE SEQUENCE</scope>
    <source>
        <strain evidence="9">KB-2021</strain>
        <tissue evidence="9">Leaf</tissue>
    </source>
</reference>
<accession>A0AAE1V232</accession>
<dbReference type="GO" id="GO:0005634">
    <property type="term" value="C:nucleus"/>
    <property type="evidence" value="ECO:0007669"/>
    <property type="project" value="UniProtKB-SubCell"/>
</dbReference>
<evidence type="ECO:0000313" key="10">
    <source>
        <dbReference type="Proteomes" id="UP001291623"/>
    </source>
</evidence>
<comment type="subcellular location">
    <subcellularLocation>
        <location evidence="1">Nucleus</location>
    </subcellularLocation>
</comment>
<keyword evidence="3 6" id="KW-0863">Zinc-finger</keyword>
<feature type="compositionally biased region" description="Basic and acidic residues" evidence="7">
    <location>
        <begin position="23"/>
        <end position="35"/>
    </location>
</feature>
<evidence type="ECO:0000256" key="6">
    <source>
        <dbReference type="PROSITE-ProRule" id="PRU00042"/>
    </source>
</evidence>
<feature type="region of interest" description="Disordered" evidence="7">
    <location>
        <begin position="1"/>
        <end position="44"/>
    </location>
</feature>
<keyword evidence="10" id="KW-1185">Reference proteome</keyword>
<dbReference type="Proteomes" id="UP001291623">
    <property type="component" value="Unassembled WGS sequence"/>
</dbReference>
<dbReference type="InterPro" id="IPR013087">
    <property type="entry name" value="Znf_C2H2_type"/>
</dbReference>
<dbReference type="AlphaFoldDB" id="A0AAE1V232"/>
<evidence type="ECO:0000256" key="7">
    <source>
        <dbReference type="SAM" id="MobiDB-lite"/>
    </source>
</evidence>
<proteinExistence type="predicted"/>
<evidence type="ECO:0000256" key="1">
    <source>
        <dbReference type="ARBA" id="ARBA00004123"/>
    </source>
</evidence>
<feature type="domain" description="C2H2-type" evidence="8">
    <location>
        <begin position="72"/>
        <end position="99"/>
    </location>
</feature>
<evidence type="ECO:0000256" key="2">
    <source>
        <dbReference type="ARBA" id="ARBA00022723"/>
    </source>
</evidence>
<name>A0AAE1V232_9SOLA</name>
<dbReference type="PROSITE" id="PS00028">
    <property type="entry name" value="ZINC_FINGER_C2H2_1"/>
    <property type="match status" value="1"/>
</dbReference>
<evidence type="ECO:0000256" key="3">
    <source>
        <dbReference type="ARBA" id="ARBA00022771"/>
    </source>
</evidence>
<dbReference type="GO" id="GO:0009788">
    <property type="term" value="P:negative regulation of abscisic acid-activated signaling pathway"/>
    <property type="evidence" value="ECO:0007669"/>
    <property type="project" value="InterPro"/>
</dbReference>
<evidence type="ECO:0000313" key="9">
    <source>
        <dbReference type="EMBL" id="KAK4345130.1"/>
    </source>
</evidence>
<gene>
    <name evidence="9" type="ORF">RND71_035306</name>
</gene>
<dbReference type="PROSITE" id="PS50157">
    <property type="entry name" value="ZINC_FINGER_C2H2_2"/>
    <property type="match status" value="1"/>
</dbReference>
<dbReference type="PANTHER" id="PTHR47287">
    <property type="entry name" value="C2H2 AND C2HC ZINC FINGERS SUPERFAMILY PROTEIN"/>
    <property type="match status" value="1"/>
</dbReference>
<protein>
    <recommendedName>
        <fullName evidence="8">C2H2-type domain-containing protein</fullName>
    </recommendedName>
</protein>
<evidence type="ECO:0000259" key="8">
    <source>
        <dbReference type="PROSITE" id="PS50157"/>
    </source>
</evidence>
<comment type="caution">
    <text evidence="9">The sequence shown here is derived from an EMBL/GenBank/DDBJ whole genome shotgun (WGS) entry which is preliminary data.</text>
</comment>
<dbReference type="SUPFAM" id="SSF57667">
    <property type="entry name" value="beta-beta-alpha zinc fingers"/>
    <property type="match status" value="1"/>
</dbReference>
<dbReference type="InterPro" id="IPR036236">
    <property type="entry name" value="Znf_C2H2_sf"/>
</dbReference>
<dbReference type="PANTHER" id="PTHR47287:SF17">
    <property type="entry name" value="C2H2 AND C2HC ZINC FINGERS SUPERFAMILY PROTEIN"/>
    <property type="match status" value="1"/>
</dbReference>
<keyword evidence="2" id="KW-0479">Metal-binding</keyword>
<keyword evidence="5" id="KW-0539">Nucleus</keyword>
<dbReference type="InterPro" id="IPR044246">
    <property type="entry name" value="ZFP3-like"/>
</dbReference>
<keyword evidence="4" id="KW-0862">Zinc</keyword>
<organism evidence="9 10">
    <name type="scientific">Anisodus tanguticus</name>
    <dbReference type="NCBI Taxonomy" id="243964"/>
    <lineage>
        <taxon>Eukaryota</taxon>
        <taxon>Viridiplantae</taxon>
        <taxon>Streptophyta</taxon>
        <taxon>Embryophyta</taxon>
        <taxon>Tracheophyta</taxon>
        <taxon>Spermatophyta</taxon>
        <taxon>Magnoliopsida</taxon>
        <taxon>eudicotyledons</taxon>
        <taxon>Gunneridae</taxon>
        <taxon>Pentapetalae</taxon>
        <taxon>asterids</taxon>
        <taxon>lamiids</taxon>
        <taxon>Solanales</taxon>
        <taxon>Solanaceae</taxon>
        <taxon>Solanoideae</taxon>
        <taxon>Hyoscyameae</taxon>
        <taxon>Anisodus</taxon>
    </lineage>
</organism>
<feature type="compositionally biased region" description="Basic and acidic residues" evidence="7">
    <location>
        <begin position="1"/>
        <end position="15"/>
    </location>
</feature>
<dbReference type="GO" id="GO:0008270">
    <property type="term" value="F:zinc ion binding"/>
    <property type="evidence" value="ECO:0007669"/>
    <property type="project" value="UniProtKB-KW"/>
</dbReference>